<dbReference type="PANTHER" id="PTHR13037">
    <property type="entry name" value="FORMIN"/>
    <property type="match status" value="1"/>
</dbReference>
<name>A0A835SS65_CHLIN</name>
<keyword evidence="4" id="KW-1185">Reference proteome</keyword>
<accession>A0A835SS65</accession>
<organism evidence="3 4">
    <name type="scientific">Chlamydomonas incerta</name>
    <dbReference type="NCBI Taxonomy" id="51695"/>
    <lineage>
        <taxon>Eukaryota</taxon>
        <taxon>Viridiplantae</taxon>
        <taxon>Chlorophyta</taxon>
        <taxon>core chlorophytes</taxon>
        <taxon>Chlorophyceae</taxon>
        <taxon>CS clade</taxon>
        <taxon>Chlamydomonadales</taxon>
        <taxon>Chlamydomonadaceae</taxon>
        <taxon>Chlamydomonas</taxon>
    </lineage>
</organism>
<dbReference type="Proteomes" id="UP000650467">
    <property type="component" value="Unassembled WGS sequence"/>
</dbReference>
<feature type="compositionally biased region" description="Pro residues" evidence="2">
    <location>
        <begin position="39"/>
        <end position="49"/>
    </location>
</feature>
<dbReference type="EMBL" id="JAEHOC010000022">
    <property type="protein sequence ID" value="KAG2432158.1"/>
    <property type="molecule type" value="Genomic_DNA"/>
</dbReference>
<feature type="region of interest" description="Disordered" evidence="2">
    <location>
        <begin position="39"/>
        <end position="83"/>
    </location>
</feature>
<keyword evidence="1" id="KW-0945">Host-virus interaction</keyword>
<dbReference type="PANTHER" id="PTHR13037:SF24">
    <property type="entry name" value="POLYCOMB PROTEIN PCL-RELATED"/>
    <property type="match status" value="1"/>
</dbReference>
<gene>
    <name evidence="3" type="ORF">HXX76_009080</name>
</gene>
<proteinExistence type="predicted"/>
<feature type="compositionally biased region" description="Low complexity" evidence="2">
    <location>
        <begin position="791"/>
        <end position="811"/>
    </location>
</feature>
<dbReference type="OrthoDB" id="10661989at2759"/>
<sequence>MRERGMQPLSLVLRFRSPGLSAHARCAYGLAVLRALGPPAPSQAPPPPADTIGAQAATAPQPGPTRAAVGIGVSGRSGSSGTAAPAVGAIVSIRKLRLEGLPLDRAELLQALDVATPGLCALKLYGYALGSSGSSSSSGSVCEDGPAGDGGSSSSGGGVAALVQLLGPRLREVTFQDCSAPAAVAADPSLAAAAPSSAVAARDGDRMAGLEHAQRADWAAPLLAALRGCSSLRYLGLRSATACCPLLQRLMPLPPPAAPAGAFTHGAAAAGDASGGSPHHTAGPSSAAAAAVAAAGDAQQQIDADLWAVLGRLTGLKLQSPLELPSGSSLAPKPYPTYDSAAGWAGAPDPAAQARVAALCGVLQRLSGLTRLQLGERMEEVTCLAPVLLPPHHSGLPPTAGAVGAMPALGSGGGGGGGESGGLGGSLMAWPLQQLRWLDVSAAAAASVEEMGALAALSALTRLSLSAITLRPALHLLPSAHTAPDGSSSAPTGVAAAAVWSAPDACSNAYGYGAGAMAPPPPPPPVPPQHLLPPRLVELAVAEPLSPWTLLALQPPPCLAVLRITGFVLDTGDAAADPLPHPAVQPHPTVAVGGAPAEAVAAEEELPEWAERMQPASAAALAAALAALHGGRFAHRDLGIELHIGFNGPRHGRRRYLLPPALYDDARPQLVPPPALPARGSSIGGGIVGSAPGNGGGGGGHGLWLTQLAGVSGGRLQGLELAGLVLTTADLAGLARALPALEDLRLDCRYPPSALPALAALRRLQRLLLNASFWDDLHDLLLPPPPPPPAEWAAAAAGGPGGSSIAAATPPHGGGGAEGCDSSDDDAAGSSDDGMGLLGQLDLDADAAGAALVRLCAAAPGCLRDVALTTAGRAAAGHVAMGAVLRVEARVGRVRSGALRVWVAP</sequence>
<protein>
    <submittedName>
        <fullName evidence="3">Uncharacterized protein</fullName>
    </submittedName>
</protein>
<evidence type="ECO:0000256" key="2">
    <source>
        <dbReference type="SAM" id="MobiDB-lite"/>
    </source>
</evidence>
<reference evidence="3" key="1">
    <citation type="journal article" date="2020" name="bioRxiv">
        <title>Comparative genomics of Chlamydomonas.</title>
        <authorList>
            <person name="Craig R.J."/>
            <person name="Hasan A.R."/>
            <person name="Ness R.W."/>
            <person name="Keightley P.D."/>
        </authorList>
    </citation>
    <scope>NUCLEOTIDE SEQUENCE</scope>
    <source>
        <strain evidence="3">SAG 7.73</strain>
    </source>
</reference>
<feature type="compositionally biased region" description="Low complexity" evidence="2">
    <location>
        <begin position="53"/>
        <end position="83"/>
    </location>
</feature>
<feature type="region of interest" description="Disordered" evidence="2">
    <location>
        <begin position="134"/>
        <end position="154"/>
    </location>
</feature>
<dbReference type="AlphaFoldDB" id="A0A835SS65"/>
<evidence type="ECO:0000313" key="4">
    <source>
        <dbReference type="Proteomes" id="UP000650467"/>
    </source>
</evidence>
<evidence type="ECO:0000256" key="1">
    <source>
        <dbReference type="ARBA" id="ARBA00022581"/>
    </source>
</evidence>
<feature type="region of interest" description="Disordered" evidence="2">
    <location>
        <begin position="785"/>
        <end position="833"/>
    </location>
</feature>
<comment type="caution">
    <text evidence="3">The sequence shown here is derived from an EMBL/GenBank/DDBJ whole genome shotgun (WGS) entry which is preliminary data.</text>
</comment>
<evidence type="ECO:0000313" key="3">
    <source>
        <dbReference type="EMBL" id="KAG2432158.1"/>
    </source>
</evidence>